<dbReference type="Proteomes" id="UP000319859">
    <property type="component" value="Unassembled WGS sequence"/>
</dbReference>
<dbReference type="EMBL" id="VITN01000026">
    <property type="protein sequence ID" value="TWB12255.1"/>
    <property type="molecule type" value="Genomic_DNA"/>
</dbReference>
<dbReference type="InterPro" id="IPR029044">
    <property type="entry name" value="Nucleotide-diphossugar_trans"/>
</dbReference>
<dbReference type="Gene3D" id="3.90.550.10">
    <property type="entry name" value="Spore Coat Polysaccharide Biosynthesis Protein SpsA, Chain A"/>
    <property type="match status" value="1"/>
</dbReference>
<name>A0A560ESN1_9PROT</name>
<gene>
    <name evidence="1" type="ORF">FBZ89_12633</name>
</gene>
<accession>A0A560ESN1</accession>
<sequence length="173" mass="19257">MVPERRRLRDLINAHGKVVEKFRLDFLQTLLDRGLNEDYLAGGQHLWNSGMFLFRADRLVEELGRFEPKLIEAVREALASKLEFSVVRQVASHISRRVGYAFSPYHVNLGEGAHLTGLGLGQLLIPQRWAAALSSGATARMTARVSRPAWRMRSATRSASLACSAAGAWRDSA</sequence>
<dbReference type="GO" id="GO:0016740">
    <property type="term" value="F:transferase activity"/>
    <property type="evidence" value="ECO:0007669"/>
    <property type="project" value="UniProtKB-KW"/>
</dbReference>
<protein>
    <submittedName>
        <fullName evidence="1">Nucleotidyltransferase-like protein</fullName>
    </submittedName>
</protein>
<dbReference type="InterPro" id="IPR011051">
    <property type="entry name" value="RmlC_Cupin_sf"/>
</dbReference>
<evidence type="ECO:0000313" key="2">
    <source>
        <dbReference type="Proteomes" id="UP000319859"/>
    </source>
</evidence>
<keyword evidence="1" id="KW-0808">Transferase</keyword>
<comment type="caution">
    <text evidence="1">The sequence shown here is derived from an EMBL/GenBank/DDBJ whole genome shotgun (WGS) entry which is preliminary data.</text>
</comment>
<reference evidence="1 2" key="1">
    <citation type="submission" date="2019-06" db="EMBL/GenBank/DDBJ databases">
        <title>Genomic Encyclopedia of Type Strains, Phase IV (KMG-V): Genome sequencing to study the core and pangenomes of soil and plant-associated prokaryotes.</title>
        <authorList>
            <person name="Whitman W."/>
        </authorList>
    </citation>
    <scope>NUCLEOTIDE SEQUENCE [LARGE SCALE GENOMIC DNA]</scope>
    <source>
        <strain evidence="1 2">BR 11880</strain>
    </source>
</reference>
<proteinExistence type="predicted"/>
<organism evidence="1 2">
    <name type="scientific">Nitrospirillum amazonense</name>
    <dbReference type="NCBI Taxonomy" id="28077"/>
    <lineage>
        <taxon>Bacteria</taxon>
        <taxon>Pseudomonadati</taxon>
        <taxon>Pseudomonadota</taxon>
        <taxon>Alphaproteobacteria</taxon>
        <taxon>Rhodospirillales</taxon>
        <taxon>Azospirillaceae</taxon>
        <taxon>Nitrospirillum</taxon>
    </lineage>
</organism>
<evidence type="ECO:0000313" key="1">
    <source>
        <dbReference type="EMBL" id="TWB12255.1"/>
    </source>
</evidence>
<dbReference type="AlphaFoldDB" id="A0A560ESN1"/>
<dbReference type="SUPFAM" id="SSF51182">
    <property type="entry name" value="RmlC-like cupins"/>
    <property type="match status" value="1"/>
</dbReference>